<evidence type="ECO:0000259" key="1">
    <source>
        <dbReference type="Pfam" id="PF12384"/>
    </source>
</evidence>
<protein>
    <recommendedName>
        <fullName evidence="1">Peptidase A2B Ty3 transposon peptidase domain-containing protein</fullName>
    </recommendedName>
</protein>
<name>A0ABY6L8N7_9ARAC</name>
<dbReference type="Gene3D" id="2.40.70.10">
    <property type="entry name" value="Acid Proteases"/>
    <property type="match status" value="1"/>
</dbReference>
<organism evidence="2 3">
    <name type="scientific">Cordylochernes scorpioides</name>
    <dbReference type="NCBI Taxonomy" id="51811"/>
    <lineage>
        <taxon>Eukaryota</taxon>
        <taxon>Metazoa</taxon>
        <taxon>Ecdysozoa</taxon>
        <taxon>Arthropoda</taxon>
        <taxon>Chelicerata</taxon>
        <taxon>Arachnida</taxon>
        <taxon>Pseudoscorpiones</taxon>
        <taxon>Cheliferoidea</taxon>
        <taxon>Chernetidae</taxon>
        <taxon>Cordylochernes</taxon>
    </lineage>
</organism>
<dbReference type="Proteomes" id="UP001235939">
    <property type="component" value="Chromosome 15"/>
</dbReference>
<evidence type="ECO:0000313" key="3">
    <source>
        <dbReference type="Proteomes" id="UP001235939"/>
    </source>
</evidence>
<dbReference type="InterPro" id="IPR024650">
    <property type="entry name" value="Peptidase_A2B"/>
</dbReference>
<reference evidence="2 3" key="1">
    <citation type="submission" date="2022-01" db="EMBL/GenBank/DDBJ databases">
        <title>A chromosomal length assembly of Cordylochernes scorpioides.</title>
        <authorList>
            <person name="Zeh D."/>
            <person name="Zeh J."/>
        </authorList>
    </citation>
    <scope>NUCLEOTIDE SEQUENCE [LARGE SCALE GENOMIC DNA]</scope>
    <source>
        <strain evidence="2">IN4F17</strain>
        <tissue evidence="2">Whole Body</tissue>
    </source>
</reference>
<keyword evidence="3" id="KW-1185">Reference proteome</keyword>
<dbReference type="InterPro" id="IPR043502">
    <property type="entry name" value="DNA/RNA_pol_sf"/>
</dbReference>
<dbReference type="CDD" id="cd00303">
    <property type="entry name" value="retropepsin_like"/>
    <property type="match status" value="1"/>
</dbReference>
<evidence type="ECO:0000313" key="2">
    <source>
        <dbReference type="EMBL" id="UYV77511.1"/>
    </source>
</evidence>
<dbReference type="Gene3D" id="3.10.10.10">
    <property type="entry name" value="HIV Type 1 Reverse Transcriptase, subunit A, domain 1"/>
    <property type="match status" value="1"/>
</dbReference>
<gene>
    <name evidence="2" type="ORF">LAZ67_15001328</name>
</gene>
<sequence>MALKGRRFDTRVHHSGFEKGSKMVLQERMVLHEGSEMVLHDAIAGVLLPLTNKVGGQVIFQEFTTLIQTLPLLVTPPDEKGGGGAVTSSLKNLGSAGPADSTLYNPSYDQTDDDNRTTMAFRDWTTNPALERALVTIAHQDNALQQLNKLTSPLQSHQYVPYFSYRCHNVLMSIHTKFKTTTASRTRAGPVTLRRGTWENIQCFQHKLSTVKIENKETLLQLLKNIRPSLEKKPFEPKPYQTTGSSINLMRRDLLVKYKWKSYPSETTITTIDKSHVQATENIEVELQVDDQQIMMTATILREIPFELLIGKPTMRDLGIQWNFGTDEIKCLSLRSKEVIFTSDDLITIFPKLCNVSKKELPLHEIDFLLKPNNNNVACKPYPLTDHKRAWTAGKTKEMLDEGIITPSTSEYASPCF</sequence>
<dbReference type="SUPFAM" id="SSF56672">
    <property type="entry name" value="DNA/RNA polymerases"/>
    <property type="match status" value="1"/>
</dbReference>
<dbReference type="EMBL" id="CP092877">
    <property type="protein sequence ID" value="UYV77511.1"/>
    <property type="molecule type" value="Genomic_DNA"/>
</dbReference>
<accession>A0ABY6L8N7</accession>
<proteinExistence type="predicted"/>
<dbReference type="Pfam" id="PF12384">
    <property type="entry name" value="Peptidase_A2B"/>
    <property type="match status" value="1"/>
</dbReference>
<feature type="domain" description="Peptidase A2B Ty3 transposon peptidase" evidence="1">
    <location>
        <begin position="243"/>
        <end position="316"/>
    </location>
</feature>
<dbReference type="InterPro" id="IPR021109">
    <property type="entry name" value="Peptidase_aspartic_dom_sf"/>
</dbReference>